<keyword evidence="16" id="KW-1185">Reference proteome</keyword>
<dbReference type="GO" id="GO:0005524">
    <property type="term" value="F:ATP binding"/>
    <property type="evidence" value="ECO:0007669"/>
    <property type="project" value="UniProtKB-KW"/>
</dbReference>
<dbReference type="EC" id="7.2.2.11" evidence="11"/>
<reference evidence="15 16" key="1">
    <citation type="submission" date="2020-03" db="EMBL/GenBank/DDBJ databases">
        <title>Complete Genome Sequence of Halomonas meridiana strain Eplume2, isolated from hydrothermal-plume in the north east Pacific Ocean.</title>
        <authorList>
            <person name="Kurihara Y."/>
            <person name="Kawai S."/>
            <person name="Sakai A."/>
            <person name="Galipon J."/>
            <person name="Arakawa K."/>
        </authorList>
    </citation>
    <scope>NUCLEOTIDE SEQUENCE [LARGE SCALE GENOMIC DNA]</scope>
    <source>
        <strain evidence="15 16">Eplume2</strain>
    </source>
</reference>
<comment type="subunit">
    <text evidence="10">The complex is composed of two ATP-binding proteins (NikD and NikE), two transmembrane proteins (NikB and NikC) and a solute-binding protein (NikA).</text>
</comment>
<evidence type="ECO:0000256" key="2">
    <source>
        <dbReference type="ARBA" id="ARBA00005417"/>
    </source>
</evidence>
<evidence type="ECO:0000256" key="13">
    <source>
        <dbReference type="ARBA" id="ARBA00048610"/>
    </source>
</evidence>
<comment type="subcellular location">
    <subcellularLocation>
        <location evidence="1">Cell inner membrane</location>
        <topology evidence="1">Peripheral membrane protein</topology>
    </subcellularLocation>
</comment>
<dbReference type="Pfam" id="PF00005">
    <property type="entry name" value="ABC_tran"/>
    <property type="match status" value="1"/>
</dbReference>
<evidence type="ECO:0000256" key="10">
    <source>
        <dbReference type="ARBA" id="ARBA00038669"/>
    </source>
</evidence>
<dbReference type="Proteomes" id="UP000501053">
    <property type="component" value="Chromosome"/>
</dbReference>
<dbReference type="AlphaFoldDB" id="A0A0D7V1N3"/>
<protein>
    <recommendedName>
        <fullName evidence="12">Nickel import system ATP-binding protein NikD</fullName>
        <ecNumber evidence="11">7.2.2.11</ecNumber>
    </recommendedName>
</protein>
<keyword evidence="9" id="KW-0472">Membrane</keyword>
<comment type="similarity">
    <text evidence="2">Belongs to the ABC transporter superfamily.</text>
</comment>
<evidence type="ECO:0000256" key="1">
    <source>
        <dbReference type="ARBA" id="ARBA00004417"/>
    </source>
</evidence>
<comment type="catalytic activity">
    <reaction evidence="13">
        <text>Ni(2+)(out) + ATP + H2O = Ni(2+)(in) + ADP + phosphate + H(+)</text>
        <dbReference type="Rhea" id="RHEA:15557"/>
        <dbReference type="ChEBI" id="CHEBI:15377"/>
        <dbReference type="ChEBI" id="CHEBI:15378"/>
        <dbReference type="ChEBI" id="CHEBI:30616"/>
        <dbReference type="ChEBI" id="CHEBI:43474"/>
        <dbReference type="ChEBI" id="CHEBI:49786"/>
        <dbReference type="ChEBI" id="CHEBI:456216"/>
        <dbReference type="EC" id="7.2.2.11"/>
    </reaction>
    <physiologicalReaction direction="left-to-right" evidence="13">
        <dbReference type="Rhea" id="RHEA:15558"/>
    </physiologicalReaction>
</comment>
<dbReference type="PROSITE" id="PS50893">
    <property type="entry name" value="ABC_TRANSPORTER_2"/>
    <property type="match status" value="1"/>
</dbReference>
<evidence type="ECO:0000256" key="7">
    <source>
        <dbReference type="ARBA" id="ARBA00022967"/>
    </source>
</evidence>
<dbReference type="SMART" id="SM00382">
    <property type="entry name" value="AAA"/>
    <property type="match status" value="1"/>
</dbReference>
<keyword evidence="7" id="KW-1278">Translocase</keyword>
<evidence type="ECO:0000256" key="8">
    <source>
        <dbReference type="ARBA" id="ARBA00023065"/>
    </source>
</evidence>
<dbReference type="InterPro" id="IPR050388">
    <property type="entry name" value="ABC_Ni/Peptide_Import"/>
</dbReference>
<evidence type="ECO:0000259" key="14">
    <source>
        <dbReference type="PROSITE" id="PS50893"/>
    </source>
</evidence>
<keyword evidence="4" id="KW-1003">Cell membrane</keyword>
<evidence type="ECO:0000256" key="12">
    <source>
        <dbReference type="ARBA" id="ARBA00044143"/>
    </source>
</evidence>
<evidence type="ECO:0000256" key="3">
    <source>
        <dbReference type="ARBA" id="ARBA00022448"/>
    </source>
</evidence>
<dbReference type="GO" id="GO:0015413">
    <property type="term" value="F:ABC-type nickel transporter activity"/>
    <property type="evidence" value="ECO:0007669"/>
    <property type="project" value="UniProtKB-EC"/>
</dbReference>
<accession>A0A0D7V1N3</accession>
<gene>
    <name evidence="15" type="ORF">HMEPL2_36360</name>
</gene>
<feature type="domain" description="ABC transporter" evidence="14">
    <location>
        <begin position="9"/>
        <end position="247"/>
    </location>
</feature>
<evidence type="ECO:0000313" key="16">
    <source>
        <dbReference type="Proteomes" id="UP000501053"/>
    </source>
</evidence>
<evidence type="ECO:0000313" key="15">
    <source>
        <dbReference type="EMBL" id="BCB73285.1"/>
    </source>
</evidence>
<dbReference type="RefSeq" id="WP_044627815.1">
    <property type="nucleotide sequence ID" value="NZ_AP022869.1"/>
</dbReference>
<name>A0A0D7V1N3_9GAMM</name>
<dbReference type="InterPro" id="IPR003593">
    <property type="entry name" value="AAA+_ATPase"/>
</dbReference>
<dbReference type="EMBL" id="AP022869">
    <property type="protein sequence ID" value="BCB73285.1"/>
    <property type="molecule type" value="Genomic_DNA"/>
</dbReference>
<keyword evidence="6" id="KW-0067">ATP-binding</keyword>
<evidence type="ECO:0000256" key="4">
    <source>
        <dbReference type="ARBA" id="ARBA00022475"/>
    </source>
</evidence>
<keyword evidence="5" id="KW-0547">Nucleotide-binding</keyword>
<dbReference type="Gene3D" id="3.40.50.300">
    <property type="entry name" value="P-loop containing nucleotide triphosphate hydrolases"/>
    <property type="match status" value="1"/>
</dbReference>
<dbReference type="PANTHER" id="PTHR43297">
    <property type="entry name" value="OLIGOPEPTIDE TRANSPORT ATP-BINDING PROTEIN APPD"/>
    <property type="match status" value="1"/>
</dbReference>
<dbReference type="PANTHER" id="PTHR43297:SF13">
    <property type="entry name" value="NICKEL ABC TRANSPORTER, ATP-BINDING PROTEIN"/>
    <property type="match status" value="1"/>
</dbReference>
<evidence type="ECO:0000256" key="9">
    <source>
        <dbReference type="ARBA" id="ARBA00023136"/>
    </source>
</evidence>
<dbReference type="OrthoDB" id="7374568at2"/>
<evidence type="ECO:0000256" key="6">
    <source>
        <dbReference type="ARBA" id="ARBA00022840"/>
    </source>
</evidence>
<organism evidence="15 16">
    <name type="scientific">Vreelandella aquamarina</name>
    <dbReference type="NCBI Taxonomy" id="77097"/>
    <lineage>
        <taxon>Bacteria</taxon>
        <taxon>Pseudomonadati</taxon>
        <taxon>Pseudomonadota</taxon>
        <taxon>Gammaproteobacteria</taxon>
        <taxon>Oceanospirillales</taxon>
        <taxon>Halomonadaceae</taxon>
        <taxon>Vreelandella</taxon>
    </lineage>
</organism>
<dbReference type="SUPFAM" id="SSF52540">
    <property type="entry name" value="P-loop containing nucleoside triphosphate hydrolases"/>
    <property type="match status" value="1"/>
</dbReference>
<dbReference type="GO" id="GO:0016887">
    <property type="term" value="F:ATP hydrolysis activity"/>
    <property type="evidence" value="ECO:0007669"/>
    <property type="project" value="InterPro"/>
</dbReference>
<evidence type="ECO:0000256" key="5">
    <source>
        <dbReference type="ARBA" id="ARBA00022741"/>
    </source>
</evidence>
<evidence type="ECO:0000256" key="11">
    <source>
        <dbReference type="ARBA" id="ARBA00039098"/>
    </source>
</evidence>
<sequence>MLTIDRLTLQLPYYPRWWRREWTTCIESLSLHLQPGEVHAVVGASGAGKSLLAYAIMGLLPQAARVAGELRFQGEDLTPARQRQLRGHQLALIPQSLNALDPLARSQHQVRWAAQRAGFGPSAAHQRADELLSRYQLSHASTHYPHELSGGMARRVLIAMAQVSNARLVIADEPSVGLDPNQRDRVLAALKAIALEGKAVMLITHDLRHALTIADRVSVIRQGQALETAPAQAFQGQGEQLMSCYARDLWQALPDNAFSTHPFHPTHQEPALA</sequence>
<dbReference type="InterPro" id="IPR027417">
    <property type="entry name" value="P-loop_NTPase"/>
</dbReference>
<keyword evidence="8" id="KW-0406">Ion transport</keyword>
<keyword evidence="3" id="KW-0813">Transport</keyword>
<dbReference type="GO" id="GO:0005886">
    <property type="term" value="C:plasma membrane"/>
    <property type="evidence" value="ECO:0007669"/>
    <property type="project" value="UniProtKB-SubCell"/>
</dbReference>
<dbReference type="InterPro" id="IPR003439">
    <property type="entry name" value="ABC_transporter-like_ATP-bd"/>
</dbReference>
<proteinExistence type="inferred from homology"/>